<evidence type="ECO:0000256" key="4">
    <source>
        <dbReference type="RuleBase" id="RU003616"/>
    </source>
</evidence>
<evidence type="ECO:0000259" key="5">
    <source>
        <dbReference type="PROSITE" id="PS01031"/>
    </source>
</evidence>
<keyword evidence="7" id="KW-1185">Reference proteome</keyword>
<organism evidence="6 7">
    <name type="scientific">Striga hermonthica</name>
    <name type="common">Purple witchweed</name>
    <name type="synonym">Buchnera hermonthica</name>
    <dbReference type="NCBI Taxonomy" id="68872"/>
    <lineage>
        <taxon>Eukaryota</taxon>
        <taxon>Viridiplantae</taxon>
        <taxon>Streptophyta</taxon>
        <taxon>Embryophyta</taxon>
        <taxon>Tracheophyta</taxon>
        <taxon>Spermatophyta</taxon>
        <taxon>Magnoliopsida</taxon>
        <taxon>eudicotyledons</taxon>
        <taxon>Gunneridae</taxon>
        <taxon>Pentapetalae</taxon>
        <taxon>asterids</taxon>
        <taxon>lamiids</taxon>
        <taxon>Lamiales</taxon>
        <taxon>Orobanchaceae</taxon>
        <taxon>Buchnereae</taxon>
        <taxon>Striga</taxon>
    </lineage>
</organism>
<evidence type="ECO:0000313" key="7">
    <source>
        <dbReference type="Proteomes" id="UP001153555"/>
    </source>
</evidence>
<evidence type="ECO:0000256" key="2">
    <source>
        <dbReference type="ARBA" id="ARBA00023016"/>
    </source>
</evidence>
<dbReference type="PANTHER" id="PTHR46991:SF11">
    <property type="entry name" value="SMALL HEAT SHOCK PROTEIN HSPF"/>
    <property type="match status" value="1"/>
</dbReference>
<gene>
    <name evidence="6" type="ORF">SHERM_01534</name>
</gene>
<evidence type="ECO:0000313" key="6">
    <source>
        <dbReference type="EMBL" id="CAA0820296.1"/>
    </source>
</evidence>
<dbReference type="OrthoDB" id="1431247at2759"/>
<accession>A0A9N7RAU1</accession>
<dbReference type="EMBL" id="CACSLK010020336">
    <property type="protein sequence ID" value="CAA0820296.1"/>
    <property type="molecule type" value="Genomic_DNA"/>
</dbReference>
<evidence type="ECO:0000256" key="1">
    <source>
        <dbReference type="ARBA" id="ARBA00022946"/>
    </source>
</evidence>
<name>A0A9N7RAU1_STRHE</name>
<comment type="similarity">
    <text evidence="3 4">Belongs to the small heat shock protein (HSP20) family.</text>
</comment>
<comment type="caution">
    <text evidence="6">The sequence shown here is derived from an EMBL/GenBank/DDBJ whole genome shotgun (WGS) entry which is preliminary data.</text>
</comment>
<dbReference type="Pfam" id="PF00011">
    <property type="entry name" value="HSP20"/>
    <property type="match status" value="1"/>
</dbReference>
<dbReference type="PANTHER" id="PTHR46991">
    <property type="entry name" value="23.5 KDA HEAT SHOCK PROTEIN, MITOCHONDRIAL"/>
    <property type="match status" value="1"/>
</dbReference>
<reference evidence="6" key="1">
    <citation type="submission" date="2019-12" db="EMBL/GenBank/DDBJ databases">
        <authorList>
            <person name="Scholes J."/>
        </authorList>
    </citation>
    <scope>NUCLEOTIDE SEQUENCE</scope>
</reference>
<evidence type="ECO:0000256" key="3">
    <source>
        <dbReference type="PROSITE-ProRule" id="PRU00285"/>
    </source>
</evidence>
<protein>
    <submittedName>
        <fullName evidence="6">23.5 kDa heat shock protein- mitochondrial</fullName>
    </submittedName>
</protein>
<sequence length="219" mass="24663">MASSLAFSSLSPPITKDKLKLSFSSLSPPITKDKLKLSMSSSSLALKRLVASNLLHRSAVARPAASRLFNTNAVCESDIDRPPEPRLFSAFIDIFGPYLKRSSLNTILKLDQYMKPPEGSTKMVFRNWDARETADWIQLRMDMPGLGKEDVKVSVEQNTVTIEGKKKECEEDEEDEEDGWGRRYTFSKVIDLPEGIYNTSEIKAEMKKGVLKVFLPKIK</sequence>
<dbReference type="Gene3D" id="2.60.40.790">
    <property type="match status" value="1"/>
</dbReference>
<dbReference type="InterPro" id="IPR044656">
    <property type="entry name" value="HSP14.7/HSP23.5/HSP23.6-like"/>
</dbReference>
<dbReference type="InterPro" id="IPR008978">
    <property type="entry name" value="HSP20-like_chaperone"/>
</dbReference>
<dbReference type="AlphaFoldDB" id="A0A9N7RAU1"/>
<dbReference type="InterPro" id="IPR002068">
    <property type="entry name" value="A-crystallin/Hsp20_dom"/>
</dbReference>
<keyword evidence="2 6" id="KW-0346">Stress response</keyword>
<dbReference type="Proteomes" id="UP001153555">
    <property type="component" value="Unassembled WGS sequence"/>
</dbReference>
<dbReference type="CDD" id="cd06464">
    <property type="entry name" value="ACD_sHsps-like"/>
    <property type="match status" value="1"/>
</dbReference>
<proteinExistence type="inferred from homology"/>
<keyword evidence="1" id="KW-0809">Transit peptide</keyword>
<feature type="domain" description="SHSP" evidence="5">
    <location>
        <begin position="119"/>
        <end position="219"/>
    </location>
</feature>
<dbReference type="PROSITE" id="PS01031">
    <property type="entry name" value="SHSP"/>
    <property type="match status" value="1"/>
</dbReference>
<dbReference type="SUPFAM" id="SSF49764">
    <property type="entry name" value="HSP20-like chaperones"/>
    <property type="match status" value="1"/>
</dbReference>